<gene>
    <name evidence="2" type="ORF">N7492_007688</name>
</gene>
<keyword evidence="3" id="KW-1185">Reference proteome</keyword>
<sequence length="175" mass="18905">MDLLVADTDPPDDRLPEDKVDEGRIDLGTDELEVLELDAMKVDPLECGAVELDPELRDDPGIEVEVDPFETEVDDDAPDPGVLDMLEELPGGNDTDNGTDELEPEWTGPGQEPPEELVGSNEEVEGAEAADEDDVTKVERGVLTVPDKETVTDVNKELAGTEVTDVSIPVVVEWG</sequence>
<feature type="compositionally biased region" description="Acidic residues" evidence="1">
    <location>
        <begin position="67"/>
        <end position="78"/>
    </location>
</feature>
<dbReference type="Proteomes" id="UP001146351">
    <property type="component" value="Unassembled WGS sequence"/>
</dbReference>
<evidence type="ECO:0000313" key="2">
    <source>
        <dbReference type="EMBL" id="KAJ5162296.1"/>
    </source>
</evidence>
<proteinExistence type="predicted"/>
<evidence type="ECO:0000313" key="3">
    <source>
        <dbReference type="Proteomes" id="UP001146351"/>
    </source>
</evidence>
<feature type="region of interest" description="Disordered" evidence="1">
    <location>
        <begin position="1"/>
        <end position="21"/>
    </location>
</feature>
<evidence type="ECO:0000256" key="1">
    <source>
        <dbReference type="SAM" id="MobiDB-lite"/>
    </source>
</evidence>
<dbReference type="EMBL" id="JAPQKO010000005">
    <property type="protein sequence ID" value="KAJ5162296.1"/>
    <property type="molecule type" value="Genomic_DNA"/>
</dbReference>
<accession>A0A9W9I2D2</accession>
<feature type="compositionally biased region" description="Acidic residues" evidence="1">
    <location>
        <begin position="122"/>
        <end position="134"/>
    </location>
</feature>
<reference evidence="2" key="1">
    <citation type="submission" date="2022-11" db="EMBL/GenBank/DDBJ databases">
        <authorList>
            <person name="Petersen C."/>
        </authorList>
    </citation>
    <scope>NUCLEOTIDE SEQUENCE</scope>
    <source>
        <strain evidence="2">IBT 21917</strain>
    </source>
</reference>
<protein>
    <submittedName>
        <fullName evidence="2">Uncharacterized protein</fullName>
    </submittedName>
</protein>
<reference evidence="2" key="2">
    <citation type="journal article" date="2023" name="IMA Fungus">
        <title>Comparative genomic study of the Penicillium genus elucidates a diverse pangenome and 15 lateral gene transfer events.</title>
        <authorList>
            <person name="Petersen C."/>
            <person name="Sorensen T."/>
            <person name="Nielsen M.R."/>
            <person name="Sondergaard T.E."/>
            <person name="Sorensen J.L."/>
            <person name="Fitzpatrick D.A."/>
            <person name="Frisvad J.C."/>
            <person name="Nielsen K.L."/>
        </authorList>
    </citation>
    <scope>NUCLEOTIDE SEQUENCE</scope>
    <source>
        <strain evidence="2">IBT 21917</strain>
    </source>
</reference>
<dbReference type="AlphaFoldDB" id="A0A9W9I2D2"/>
<feature type="region of interest" description="Disordered" evidence="1">
    <location>
        <begin position="67"/>
        <end position="137"/>
    </location>
</feature>
<name>A0A9W9I2D2_9EURO</name>
<comment type="caution">
    <text evidence="2">The sequence shown here is derived from an EMBL/GenBank/DDBJ whole genome shotgun (WGS) entry which is preliminary data.</text>
</comment>
<organism evidence="2 3">
    <name type="scientific">Penicillium capsulatum</name>
    <dbReference type="NCBI Taxonomy" id="69766"/>
    <lineage>
        <taxon>Eukaryota</taxon>
        <taxon>Fungi</taxon>
        <taxon>Dikarya</taxon>
        <taxon>Ascomycota</taxon>
        <taxon>Pezizomycotina</taxon>
        <taxon>Eurotiomycetes</taxon>
        <taxon>Eurotiomycetidae</taxon>
        <taxon>Eurotiales</taxon>
        <taxon>Aspergillaceae</taxon>
        <taxon>Penicillium</taxon>
    </lineage>
</organism>
<feature type="compositionally biased region" description="Basic and acidic residues" evidence="1">
    <location>
        <begin position="11"/>
        <end position="21"/>
    </location>
</feature>